<dbReference type="Proteomes" id="UP000199651">
    <property type="component" value="Unassembled WGS sequence"/>
</dbReference>
<dbReference type="EMBL" id="FNJB01000023">
    <property type="protein sequence ID" value="SDP91501.1"/>
    <property type="molecule type" value="Genomic_DNA"/>
</dbReference>
<evidence type="ECO:0000256" key="1">
    <source>
        <dbReference type="SAM" id="MobiDB-lite"/>
    </source>
</evidence>
<proteinExistence type="predicted"/>
<dbReference type="SUPFAM" id="SSF101386">
    <property type="entry name" value="all-alpha NTP pyrophosphatases"/>
    <property type="match status" value="1"/>
</dbReference>
<organism evidence="3 4">
    <name type="scientific">Actinokineospora alba</name>
    <dbReference type="NCBI Taxonomy" id="504798"/>
    <lineage>
        <taxon>Bacteria</taxon>
        <taxon>Bacillati</taxon>
        <taxon>Actinomycetota</taxon>
        <taxon>Actinomycetes</taxon>
        <taxon>Pseudonocardiales</taxon>
        <taxon>Pseudonocardiaceae</taxon>
        <taxon>Actinokineospora</taxon>
    </lineage>
</organism>
<dbReference type="InterPro" id="IPR052555">
    <property type="entry name" value="dCTP_Pyrophosphatase"/>
</dbReference>
<keyword evidence="4" id="KW-1185">Reference proteome</keyword>
<dbReference type="InterPro" id="IPR025984">
    <property type="entry name" value="DCTPP"/>
</dbReference>
<dbReference type="InterPro" id="IPR002733">
    <property type="entry name" value="AMMECR1_domain"/>
</dbReference>
<dbReference type="PANTHER" id="PTHR46523">
    <property type="entry name" value="DCTP PYROPHOSPHATASE 1"/>
    <property type="match status" value="1"/>
</dbReference>
<accession>A0A1H0WLP6</accession>
<dbReference type="CDD" id="cd11537">
    <property type="entry name" value="NTP-PPase_RS21-C6_like"/>
    <property type="match status" value="1"/>
</dbReference>
<dbReference type="STRING" id="504798.SAMN05421871_115135"/>
<gene>
    <name evidence="3" type="ORF">SAMN05192558_12330</name>
</gene>
<evidence type="ECO:0000313" key="4">
    <source>
        <dbReference type="Proteomes" id="UP000199651"/>
    </source>
</evidence>
<dbReference type="GO" id="GO:0047429">
    <property type="term" value="F:nucleoside triphosphate diphosphatase activity"/>
    <property type="evidence" value="ECO:0007669"/>
    <property type="project" value="InterPro"/>
</dbReference>
<dbReference type="PROSITE" id="PS51112">
    <property type="entry name" value="AMMECR1"/>
    <property type="match status" value="1"/>
</dbReference>
<dbReference type="PIRSF" id="PIRSF029826">
    <property type="entry name" value="UCP029826_pph"/>
    <property type="match status" value="1"/>
</dbReference>
<evidence type="ECO:0000313" key="3">
    <source>
        <dbReference type="EMBL" id="SDP91501.1"/>
    </source>
</evidence>
<dbReference type="AlphaFoldDB" id="A0A1H0WLP6"/>
<feature type="domain" description="AMMECR1" evidence="2">
    <location>
        <begin position="1"/>
        <end position="120"/>
    </location>
</feature>
<dbReference type="Pfam" id="PF12643">
    <property type="entry name" value="MazG-like"/>
    <property type="match status" value="1"/>
</dbReference>
<dbReference type="GO" id="GO:0009143">
    <property type="term" value="P:nucleoside triphosphate catabolic process"/>
    <property type="evidence" value="ECO:0007669"/>
    <property type="project" value="InterPro"/>
</dbReference>
<evidence type="ECO:0000259" key="2">
    <source>
        <dbReference type="PROSITE" id="PS51112"/>
    </source>
</evidence>
<protein>
    <submittedName>
        <fullName evidence="3">NTP pyrophosphatase, house-cleaning of non-canonical NTPs</fullName>
    </submittedName>
</protein>
<dbReference type="RefSeq" id="WP_091384284.1">
    <property type="nucleotide sequence ID" value="NZ_FNDV01000015.1"/>
</dbReference>
<dbReference type="OrthoDB" id="9791898at2"/>
<dbReference type="Gene3D" id="1.10.287.1080">
    <property type="entry name" value="MazG-like"/>
    <property type="match status" value="1"/>
</dbReference>
<dbReference type="PANTHER" id="PTHR46523:SF1">
    <property type="entry name" value="DCTP PYROPHOSPHATASE 1"/>
    <property type="match status" value="1"/>
</dbReference>
<reference evidence="4" key="1">
    <citation type="submission" date="2016-10" db="EMBL/GenBank/DDBJ databases">
        <authorList>
            <person name="Varghese N."/>
            <person name="Submissions S."/>
        </authorList>
    </citation>
    <scope>NUCLEOTIDE SEQUENCE [LARGE SCALE GENOMIC DNA]</scope>
    <source>
        <strain evidence="4">IBRC-M 10655</strain>
    </source>
</reference>
<sequence>MTLEELAERQRAFITAREWEPFHTPKNLVMALTGEVGELTELFQWLTPEQAAAAGADPDLRPKISDELADVLLYLVRLADTLDVDLIEAANAKIDRNEHRFPVGDGAHSGLRRVPDSSTR</sequence>
<feature type="region of interest" description="Disordered" evidence="1">
    <location>
        <begin position="98"/>
        <end position="120"/>
    </location>
</feature>
<name>A0A1H0WLP6_9PSEU</name>